<dbReference type="EMBL" id="AP019309">
    <property type="protein sequence ID" value="BBH27884.1"/>
    <property type="molecule type" value="Genomic_DNA"/>
</dbReference>
<sequence>MDGCSLIHACEQIISEFLDLHVFVTDQSKIDKHIQTDKQLNNAPGVPVFFDKQKDAQRNGQANVAEIE</sequence>
<dbReference type="KEGG" id="ebm:SG0102_28180"/>
<protein>
    <submittedName>
        <fullName evidence="1">Uncharacterized protein</fullName>
    </submittedName>
</protein>
<dbReference type="RefSeq" id="WP_179951176.1">
    <property type="nucleotide sequence ID" value="NZ_AP019309.1"/>
</dbReference>
<name>A0A3G9JYL2_9FIRM</name>
<evidence type="ECO:0000313" key="1">
    <source>
        <dbReference type="EMBL" id="BBH27884.1"/>
    </source>
</evidence>
<accession>A0A3G9JYL2</accession>
<organism evidence="1 2">
    <name type="scientific">Intestinibaculum porci</name>
    <dbReference type="NCBI Taxonomy" id="2487118"/>
    <lineage>
        <taxon>Bacteria</taxon>
        <taxon>Bacillati</taxon>
        <taxon>Bacillota</taxon>
        <taxon>Erysipelotrichia</taxon>
        <taxon>Erysipelotrichales</taxon>
        <taxon>Erysipelotrichaceae</taxon>
        <taxon>Intestinibaculum</taxon>
    </lineage>
</organism>
<dbReference type="InParanoid" id="A0A3G9JYL2"/>
<reference evidence="1 2" key="1">
    <citation type="submission" date="2018-11" db="EMBL/GenBank/DDBJ databases">
        <title>Novel Erysipelotrichaceae bacterium isolated from small intestine of a swine.</title>
        <authorList>
            <person name="Kim J.S."/>
            <person name="Choe H."/>
            <person name="Lee Y.R."/>
            <person name="Kim K.M."/>
            <person name="Park D.S."/>
        </authorList>
    </citation>
    <scope>NUCLEOTIDE SEQUENCE [LARGE SCALE GENOMIC DNA]</scope>
    <source>
        <strain evidence="1 2">SG0102</strain>
    </source>
</reference>
<evidence type="ECO:0000313" key="2">
    <source>
        <dbReference type="Proteomes" id="UP000268059"/>
    </source>
</evidence>
<gene>
    <name evidence="1" type="ORF">SG0102_28180</name>
</gene>
<dbReference type="AlphaFoldDB" id="A0A3G9JYL2"/>
<dbReference type="Proteomes" id="UP000268059">
    <property type="component" value="Chromosome"/>
</dbReference>
<keyword evidence="2" id="KW-1185">Reference proteome</keyword>
<proteinExistence type="predicted"/>